<dbReference type="InterPro" id="IPR029063">
    <property type="entry name" value="SAM-dependent_MTases_sf"/>
</dbReference>
<dbReference type="InterPro" id="IPR021721">
    <property type="entry name" value="Znf_CCCH-type_TRM13"/>
</dbReference>
<name>A0A9W7FN94_9STRA</name>
<feature type="domain" description="Zinc finger CCCH-type TRM13" evidence="3">
    <location>
        <begin position="7"/>
        <end position="24"/>
    </location>
</feature>
<proteinExistence type="predicted"/>
<dbReference type="GO" id="GO:0032259">
    <property type="term" value="P:methylation"/>
    <property type="evidence" value="ECO:0007669"/>
    <property type="project" value="InterPro"/>
</dbReference>
<reference evidence="5" key="1">
    <citation type="journal article" date="2023" name="Commun. Biol.">
        <title>Genome analysis of Parmales, the sister group of diatoms, reveals the evolutionary specialization of diatoms from phago-mixotrophs to photoautotrophs.</title>
        <authorList>
            <person name="Ban H."/>
            <person name="Sato S."/>
            <person name="Yoshikawa S."/>
            <person name="Yamada K."/>
            <person name="Nakamura Y."/>
            <person name="Ichinomiya M."/>
            <person name="Sato N."/>
            <person name="Blanc-Mathieu R."/>
            <person name="Endo H."/>
            <person name="Kuwata A."/>
            <person name="Ogata H."/>
        </authorList>
    </citation>
    <scope>NUCLEOTIDE SEQUENCE [LARGE SCALE GENOMIC DNA]</scope>
    <source>
        <strain evidence="5">NIES 3700</strain>
    </source>
</reference>
<evidence type="ECO:0000259" key="3">
    <source>
        <dbReference type="Pfam" id="PF11722"/>
    </source>
</evidence>
<evidence type="ECO:0008006" key="6">
    <source>
        <dbReference type="Google" id="ProtNLM"/>
    </source>
</evidence>
<accession>A0A9W7FN94</accession>
<evidence type="ECO:0000259" key="2">
    <source>
        <dbReference type="Pfam" id="PF01728"/>
    </source>
</evidence>
<dbReference type="Pfam" id="PF11722">
    <property type="entry name" value="zf-TRM13_CCCH"/>
    <property type="match status" value="1"/>
</dbReference>
<sequence length="432" mass="47728">MCSHLSKKRCKFPAAPGSTFCGHHRSDQIRGKKSHEEAWQNFGKSSLSTVTFLPLSHPLLVLYPPCSHTSRVERYITTLNLKVIYKEKRTTGRMSSMLIDLRGVEDVGDLINDRLIGYPPLNRILGQKPIIVHRSTTDFKEIVDQFKLECEIHEEETVRITGKSDLRQRLITESEVIPENCDPRGLINFSVVSLYSDAVFLYGLDSSKDSSKDPSKDPSKDSSKVESKVVESKVVESKVKVNETSTKISKAILKVEEAFMGRGWEVGGGIWVDVGASPGSWTKWVVDNGNGVKVVAIDQGDLNEEVLKMDGVIHFKGLAGGDSLKDIEEVVGGEKKVDGLVCDMNQPPEEALGIILGLASLFKEGMKLILTLKLNSGKSEGQREREEKSVLKMLEDDRRWKADARCEWLFGNTENESMLTAVFVGSVGGGGG</sequence>
<gene>
    <name evidence="4" type="ORF">TrLO_g9831</name>
</gene>
<dbReference type="Pfam" id="PF01728">
    <property type="entry name" value="FtsJ"/>
    <property type="match status" value="1"/>
</dbReference>
<protein>
    <recommendedName>
        <fullName evidence="6">Ribosomal RNA methyltransferase FtsJ domain-containing protein</fullName>
    </recommendedName>
</protein>
<keyword evidence="5" id="KW-1185">Reference proteome</keyword>
<dbReference type="Gene3D" id="3.40.50.150">
    <property type="entry name" value="Vaccinia Virus protein VP39"/>
    <property type="match status" value="1"/>
</dbReference>
<feature type="domain" description="Ribosomal RNA methyltransferase FtsJ" evidence="2">
    <location>
        <begin position="249"/>
        <end position="345"/>
    </location>
</feature>
<dbReference type="OrthoDB" id="420882at2759"/>
<organism evidence="4 5">
    <name type="scientific">Triparma laevis f. longispina</name>
    <dbReference type="NCBI Taxonomy" id="1714387"/>
    <lineage>
        <taxon>Eukaryota</taxon>
        <taxon>Sar</taxon>
        <taxon>Stramenopiles</taxon>
        <taxon>Ochrophyta</taxon>
        <taxon>Bolidophyceae</taxon>
        <taxon>Parmales</taxon>
        <taxon>Triparmaceae</taxon>
        <taxon>Triparma</taxon>
    </lineage>
</organism>
<evidence type="ECO:0000313" key="4">
    <source>
        <dbReference type="EMBL" id="GMI15179.1"/>
    </source>
</evidence>
<dbReference type="AlphaFoldDB" id="A0A9W7FN94"/>
<dbReference type="PANTHER" id="PTHR37524:SF2">
    <property type="entry name" value="RIBOSOMAL RNA METHYLTRANSFERASE FTSJ DOMAIN-CONTAINING PROTEIN"/>
    <property type="match status" value="1"/>
</dbReference>
<dbReference type="InterPro" id="IPR002877">
    <property type="entry name" value="RNA_MeTrfase_FtsJ_dom"/>
</dbReference>
<dbReference type="Proteomes" id="UP001165122">
    <property type="component" value="Unassembled WGS sequence"/>
</dbReference>
<dbReference type="SUPFAM" id="SSF53335">
    <property type="entry name" value="S-adenosyl-L-methionine-dependent methyltransferases"/>
    <property type="match status" value="1"/>
</dbReference>
<evidence type="ECO:0000313" key="5">
    <source>
        <dbReference type="Proteomes" id="UP001165122"/>
    </source>
</evidence>
<feature type="region of interest" description="Disordered" evidence="1">
    <location>
        <begin position="207"/>
        <end position="226"/>
    </location>
</feature>
<dbReference type="PANTHER" id="PTHR37524">
    <property type="entry name" value="RIBOSOMAL RNA LARGE SUBUNIT METHYLTRANSFERASE M"/>
    <property type="match status" value="1"/>
</dbReference>
<dbReference type="GO" id="GO:0008168">
    <property type="term" value="F:methyltransferase activity"/>
    <property type="evidence" value="ECO:0007669"/>
    <property type="project" value="InterPro"/>
</dbReference>
<comment type="caution">
    <text evidence="4">The sequence shown here is derived from an EMBL/GenBank/DDBJ whole genome shotgun (WGS) entry which is preliminary data.</text>
</comment>
<evidence type="ECO:0000256" key="1">
    <source>
        <dbReference type="SAM" id="MobiDB-lite"/>
    </source>
</evidence>
<dbReference type="EMBL" id="BRXW01000226">
    <property type="protein sequence ID" value="GMI15179.1"/>
    <property type="molecule type" value="Genomic_DNA"/>
</dbReference>